<dbReference type="EMBL" id="JAAGVY010000027">
    <property type="protein sequence ID" value="NEN24493.1"/>
    <property type="molecule type" value="Genomic_DNA"/>
</dbReference>
<dbReference type="AlphaFoldDB" id="A0A7K3WS44"/>
<dbReference type="InterPro" id="IPR018691">
    <property type="entry name" value="DUF2188"/>
</dbReference>
<dbReference type="RefSeq" id="WP_163285888.1">
    <property type="nucleotide sequence ID" value="NZ_JAAGVY010000027.1"/>
</dbReference>
<feature type="compositionally biased region" description="Basic and acidic residues" evidence="1">
    <location>
        <begin position="16"/>
        <end position="61"/>
    </location>
</feature>
<dbReference type="Proteomes" id="UP000486602">
    <property type="component" value="Unassembled WGS sequence"/>
</dbReference>
<comment type="caution">
    <text evidence="2">The sequence shown here is derived from an EMBL/GenBank/DDBJ whole genome shotgun (WGS) entry which is preliminary data.</text>
</comment>
<gene>
    <name evidence="2" type="ORF">G3O08_13370</name>
</gene>
<proteinExistence type="predicted"/>
<evidence type="ECO:0000256" key="1">
    <source>
        <dbReference type="SAM" id="MobiDB-lite"/>
    </source>
</evidence>
<name>A0A7K3WS44_9FLAO</name>
<accession>A0A7K3WS44</accession>
<feature type="region of interest" description="Disordered" evidence="1">
    <location>
        <begin position="1"/>
        <end position="80"/>
    </location>
</feature>
<evidence type="ECO:0000313" key="3">
    <source>
        <dbReference type="Proteomes" id="UP000486602"/>
    </source>
</evidence>
<protein>
    <submittedName>
        <fullName evidence="2">DUF2188 domain-containing protein</fullName>
    </submittedName>
</protein>
<reference evidence="2 3" key="1">
    <citation type="submission" date="2020-02" db="EMBL/GenBank/DDBJ databases">
        <title>Out from the shadows clarifying the taxonomy of the family Cryomorphaceae and related taxa by utilizing the GTDB taxonomic framework.</title>
        <authorList>
            <person name="Bowman J.P."/>
        </authorList>
    </citation>
    <scope>NUCLEOTIDE SEQUENCE [LARGE SCALE GENOMIC DNA]</scope>
    <source>
        <strain evidence="2 3">QSSC 1-22</strain>
    </source>
</reference>
<sequence>MPKRKEIHVVPNGDRGGWDAKKNNAERASKHFDKKDEAMQWSKERAKKDGAELIPHKRDGKIQNPNSYGNDPNPPKDKKH</sequence>
<evidence type="ECO:0000313" key="2">
    <source>
        <dbReference type="EMBL" id="NEN24493.1"/>
    </source>
</evidence>
<keyword evidence="3" id="KW-1185">Reference proteome</keyword>
<dbReference type="Pfam" id="PF09954">
    <property type="entry name" value="DUF2188"/>
    <property type="match status" value="1"/>
</dbReference>
<organism evidence="2 3">
    <name type="scientific">Cryomorpha ignava</name>
    <dbReference type="NCBI Taxonomy" id="101383"/>
    <lineage>
        <taxon>Bacteria</taxon>
        <taxon>Pseudomonadati</taxon>
        <taxon>Bacteroidota</taxon>
        <taxon>Flavobacteriia</taxon>
        <taxon>Flavobacteriales</taxon>
        <taxon>Cryomorphaceae</taxon>
        <taxon>Cryomorpha</taxon>
    </lineage>
</organism>